<protein>
    <submittedName>
        <fullName evidence="2">Uncharacterized protein</fullName>
    </submittedName>
</protein>
<proteinExistence type="predicted"/>
<reference evidence="2" key="1">
    <citation type="submission" date="2023-06" db="EMBL/GenBank/DDBJ databases">
        <title>Genome-scale phylogeny and comparative genomics of the fungal order Sordariales.</title>
        <authorList>
            <consortium name="Lawrence Berkeley National Laboratory"/>
            <person name="Hensen N."/>
            <person name="Bonometti L."/>
            <person name="Westerberg I."/>
            <person name="Brannstrom I.O."/>
            <person name="Guillou S."/>
            <person name="Cros-Aarteil S."/>
            <person name="Calhoun S."/>
            <person name="Haridas S."/>
            <person name="Kuo A."/>
            <person name="Mondo S."/>
            <person name="Pangilinan J."/>
            <person name="Riley R."/>
            <person name="Labutti K."/>
            <person name="Andreopoulos B."/>
            <person name="Lipzen A."/>
            <person name="Chen C."/>
            <person name="Yanf M."/>
            <person name="Daum C."/>
            <person name="Ng V."/>
            <person name="Clum A."/>
            <person name="Steindorff A."/>
            <person name="Ohm R."/>
            <person name="Martin F."/>
            <person name="Silar P."/>
            <person name="Natvig D."/>
            <person name="Lalanne C."/>
            <person name="Gautier V."/>
            <person name="Ament-Velasquez S.L."/>
            <person name="Kruys A."/>
            <person name="Hutchinson M.I."/>
            <person name="Powell A.J."/>
            <person name="Barry K."/>
            <person name="Miller A.N."/>
            <person name="Grigoriev I.V."/>
            <person name="Debuchy R."/>
            <person name="Gladieux P."/>
            <person name="Thoren M.H."/>
            <person name="Johannesson H."/>
        </authorList>
    </citation>
    <scope>NUCLEOTIDE SEQUENCE</scope>
    <source>
        <strain evidence="2">SMH4607-1</strain>
    </source>
</reference>
<keyword evidence="3" id="KW-1185">Reference proteome</keyword>
<name>A0AA40BBK1_9PEZI</name>
<dbReference type="EMBL" id="JAUKUA010000001">
    <property type="protein sequence ID" value="KAK0731281.1"/>
    <property type="molecule type" value="Genomic_DNA"/>
</dbReference>
<comment type="caution">
    <text evidence="2">The sequence shown here is derived from an EMBL/GenBank/DDBJ whole genome shotgun (WGS) entry which is preliminary data.</text>
</comment>
<accession>A0AA40BBK1</accession>
<gene>
    <name evidence="2" type="ORF">B0H67DRAFT_564341</name>
</gene>
<evidence type="ECO:0000313" key="2">
    <source>
        <dbReference type="EMBL" id="KAK0731281.1"/>
    </source>
</evidence>
<dbReference type="Proteomes" id="UP001172102">
    <property type="component" value="Unassembled WGS sequence"/>
</dbReference>
<dbReference type="AlphaFoldDB" id="A0AA40BBK1"/>
<organism evidence="2 3">
    <name type="scientific">Lasiosphaeris hirsuta</name>
    <dbReference type="NCBI Taxonomy" id="260670"/>
    <lineage>
        <taxon>Eukaryota</taxon>
        <taxon>Fungi</taxon>
        <taxon>Dikarya</taxon>
        <taxon>Ascomycota</taxon>
        <taxon>Pezizomycotina</taxon>
        <taxon>Sordariomycetes</taxon>
        <taxon>Sordariomycetidae</taxon>
        <taxon>Sordariales</taxon>
        <taxon>Lasiosphaeriaceae</taxon>
        <taxon>Lasiosphaeris</taxon>
    </lineage>
</organism>
<evidence type="ECO:0000313" key="3">
    <source>
        <dbReference type="Proteomes" id="UP001172102"/>
    </source>
</evidence>
<feature type="region of interest" description="Disordered" evidence="1">
    <location>
        <begin position="169"/>
        <end position="201"/>
    </location>
</feature>
<evidence type="ECO:0000256" key="1">
    <source>
        <dbReference type="SAM" id="MobiDB-lite"/>
    </source>
</evidence>
<sequence length="201" mass="21644">MSPRPRARGSCGGSGQIQCGRGLCLCVAHHCRGRGPCSGTARAPWPFPVPSLYLGYPETAGALAPLSCPVSYPDPAPSPSAPACAALRPRRYPIHCHCSQRRTDSVATPAPSTRASPMYAQHVPPYDRASRFAAARCYHHRRGGTWIISSRYRKAMIWVPPNAMAAELPQAQGLGSAAPTRRRDALSESGRPRAHTRGEPR</sequence>